<protein>
    <submittedName>
        <fullName evidence="3">Carboxypeptidase regulatory-like domain-containing protein</fullName>
    </submittedName>
</protein>
<keyword evidence="4" id="KW-1185">Reference proteome</keyword>
<feature type="region of interest" description="Disordered" evidence="1">
    <location>
        <begin position="95"/>
        <end position="116"/>
    </location>
</feature>
<comment type="caution">
    <text evidence="3">The sequence shown here is derived from an EMBL/GenBank/DDBJ whole genome shotgun (WGS) entry which is preliminary data.</text>
</comment>
<name>A0ABT7PIP2_9BACT</name>
<proteinExistence type="predicted"/>
<evidence type="ECO:0000313" key="3">
    <source>
        <dbReference type="EMBL" id="MDM4016365.1"/>
    </source>
</evidence>
<evidence type="ECO:0000313" key="4">
    <source>
        <dbReference type="Proteomes" id="UP001239462"/>
    </source>
</evidence>
<feature type="chain" id="PRO_5046744260" evidence="2">
    <location>
        <begin position="22"/>
        <end position="139"/>
    </location>
</feature>
<dbReference type="PROSITE" id="PS51257">
    <property type="entry name" value="PROKAR_LIPOPROTEIN"/>
    <property type="match status" value="1"/>
</dbReference>
<organism evidence="3 4">
    <name type="scientific">Roseiconus lacunae</name>
    <dbReference type="NCBI Taxonomy" id="2605694"/>
    <lineage>
        <taxon>Bacteria</taxon>
        <taxon>Pseudomonadati</taxon>
        <taxon>Planctomycetota</taxon>
        <taxon>Planctomycetia</taxon>
        <taxon>Pirellulales</taxon>
        <taxon>Pirellulaceae</taxon>
        <taxon>Roseiconus</taxon>
    </lineage>
</organism>
<dbReference type="Proteomes" id="UP001239462">
    <property type="component" value="Unassembled WGS sequence"/>
</dbReference>
<accession>A0ABT7PIP2</accession>
<feature type="signal peptide" evidence="2">
    <location>
        <begin position="1"/>
        <end position="21"/>
    </location>
</feature>
<keyword evidence="2" id="KW-0732">Signal</keyword>
<gene>
    <name evidence="3" type="ORF">QTN89_13055</name>
</gene>
<evidence type="ECO:0000256" key="1">
    <source>
        <dbReference type="SAM" id="MobiDB-lite"/>
    </source>
</evidence>
<evidence type="ECO:0000256" key="2">
    <source>
        <dbReference type="SAM" id="SignalP"/>
    </source>
</evidence>
<reference evidence="3 4" key="1">
    <citation type="submission" date="2023-06" db="EMBL/GenBank/DDBJ databases">
        <title>Roseiconus lacunae JC819 isolated from Gulf of Mannar region, Tamil Nadu.</title>
        <authorList>
            <person name="Pk S."/>
            <person name="Ch S."/>
            <person name="Ch V.R."/>
        </authorList>
    </citation>
    <scope>NUCLEOTIDE SEQUENCE [LARGE SCALE GENOMIC DNA]</scope>
    <source>
        <strain evidence="3 4">JC819</strain>
    </source>
</reference>
<sequence>MKSKLAFTLLAVALTGFTVTGCGPSQPELGQIEGILTIDGEPVKNGSIEFIPIGGGRPSLALTNAEGKYEAFYLPNVPGALTGKHRIRFEIAKGKPGDPGLVRPKKNGKRPQGEVKLEPSEIEVVSGENEINFQLVEAS</sequence>
<dbReference type="EMBL" id="JASZZN010000008">
    <property type="protein sequence ID" value="MDM4016365.1"/>
    <property type="molecule type" value="Genomic_DNA"/>
</dbReference>
<dbReference type="RefSeq" id="WP_289164002.1">
    <property type="nucleotide sequence ID" value="NZ_JASZZN010000008.1"/>
</dbReference>